<dbReference type="Gene3D" id="3.40.640.10">
    <property type="entry name" value="Type I PLP-dependent aspartate aminotransferase-like (Major domain)"/>
    <property type="match status" value="1"/>
</dbReference>
<dbReference type="InterPro" id="IPR036390">
    <property type="entry name" value="WH_DNA-bd_sf"/>
</dbReference>
<keyword evidence="5" id="KW-0804">Transcription</keyword>
<keyword evidence="8" id="KW-1185">Reference proteome</keyword>
<dbReference type="Proteomes" id="UP001409291">
    <property type="component" value="Unassembled WGS sequence"/>
</dbReference>
<dbReference type="SUPFAM" id="SSF53383">
    <property type="entry name" value="PLP-dependent transferases"/>
    <property type="match status" value="1"/>
</dbReference>
<dbReference type="CDD" id="cd00609">
    <property type="entry name" value="AAT_like"/>
    <property type="match status" value="1"/>
</dbReference>
<evidence type="ECO:0000256" key="5">
    <source>
        <dbReference type="ARBA" id="ARBA00023163"/>
    </source>
</evidence>
<comment type="similarity">
    <text evidence="1">In the C-terminal section; belongs to the class-I pyridoxal-phosphate-dependent aminotransferase family.</text>
</comment>
<feature type="domain" description="HTH gntR-type" evidence="6">
    <location>
        <begin position="16"/>
        <end position="84"/>
    </location>
</feature>
<proteinExistence type="inferred from homology"/>
<dbReference type="InterPro" id="IPR015424">
    <property type="entry name" value="PyrdxlP-dep_Trfase"/>
</dbReference>
<name>A0ABV0BWN0_9SPHI</name>
<dbReference type="CDD" id="cd07377">
    <property type="entry name" value="WHTH_GntR"/>
    <property type="match status" value="1"/>
</dbReference>
<keyword evidence="2" id="KW-0663">Pyridoxal phosphate</keyword>
<dbReference type="Gene3D" id="1.10.10.10">
    <property type="entry name" value="Winged helix-like DNA-binding domain superfamily/Winged helix DNA-binding domain"/>
    <property type="match status" value="1"/>
</dbReference>
<evidence type="ECO:0000313" key="8">
    <source>
        <dbReference type="Proteomes" id="UP001409291"/>
    </source>
</evidence>
<comment type="caution">
    <text evidence="7">The sequence shown here is derived from an EMBL/GenBank/DDBJ whole genome shotgun (WGS) entry which is preliminary data.</text>
</comment>
<dbReference type="SUPFAM" id="SSF46785">
    <property type="entry name" value="Winged helix' DNA-binding domain"/>
    <property type="match status" value="1"/>
</dbReference>
<dbReference type="SMART" id="SM00345">
    <property type="entry name" value="HTH_GNTR"/>
    <property type="match status" value="1"/>
</dbReference>
<sequence length="493" mass="56557">MLPYKNLIIVDKHDKTPVYRQISLQFIDLIQDGKLLPGTKLPSTRALAEDLQLHRKTIVAVYEILVSENWLDNLPRKGFQVSETLPVVRPRTYQKTISPFAGIGSFEFDNRDVIQFPLIPESTKNLIINDGFPDTTLLPYKILTREFRRALDRVTTINDLHYIADKPNLKSSLRDFLHTTRGIDFGIENLFITRGAQMAVYLAASLILKPGDKVVMSEPSYIIADAMFEKLGVQIIRVPIDQHGMRTEVLEDVLKEHDIKLIYMIPHHHHPTTVTMSTQRRSHMLELIKTYKSAVIEDDYDYDFQFKYDNYLPLASGDHGGNVIYVGSLTKVLGTPFRLGYMIATQEFLAAVMKLRLVIDIRGDLVTERAVAALIDNGDLIRHIQKSNKVYAKRCTILCRLLDKEMKQYLTYRKPTGGMAVWVVFKPQFELSKIARYAKENGLSIKSDFYFNGKYSHYNAFRFGFASLDEAKLKRAVAILKQAVEHFYPSDEI</sequence>
<keyword evidence="7" id="KW-0808">Transferase</keyword>
<accession>A0ABV0BWN0</accession>
<keyword evidence="7" id="KW-0032">Aminotransferase</keyword>
<evidence type="ECO:0000256" key="3">
    <source>
        <dbReference type="ARBA" id="ARBA00023015"/>
    </source>
</evidence>
<reference evidence="7 8" key="1">
    <citation type="submission" date="2024-04" db="EMBL/GenBank/DDBJ databases">
        <title>WGS of bacteria from Torrens River.</title>
        <authorList>
            <person name="Wyrsch E.R."/>
            <person name="Drigo B."/>
        </authorList>
    </citation>
    <scope>NUCLEOTIDE SEQUENCE [LARGE SCALE GENOMIC DNA]</scope>
    <source>
        <strain evidence="7 8">TWI391</strain>
    </source>
</reference>
<dbReference type="Pfam" id="PF00155">
    <property type="entry name" value="Aminotran_1_2"/>
    <property type="match status" value="1"/>
</dbReference>
<evidence type="ECO:0000256" key="2">
    <source>
        <dbReference type="ARBA" id="ARBA00022898"/>
    </source>
</evidence>
<gene>
    <name evidence="7" type="ORF">ABE541_16590</name>
</gene>
<dbReference type="InterPro" id="IPR051446">
    <property type="entry name" value="HTH_trans_reg/aminotransferase"/>
</dbReference>
<evidence type="ECO:0000259" key="6">
    <source>
        <dbReference type="PROSITE" id="PS50949"/>
    </source>
</evidence>
<evidence type="ECO:0000313" key="7">
    <source>
        <dbReference type="EMBL" id="MEN5378882.1"/>
    </source>
</evidence>
<evidence type="ECO:0000256" key="1">
    <source>
        <dbReference type="ARBA" id="ARBA00005384"/>
    </source>
</evidence>
<dbReference type="Pfam" id="PF00392">
    <property type="entry name" value="GntR"/>
    <property type="match status" value="1"/>
</dbReference>
<dbReference type="InterPro" id="IPR000524">
    <property type="entry name" value="Tscrpt_reg_HTH_GntR"/>
</dbReference>
<protein>
    <submittedName>
        <fullName evidence="7">PLP-dependent aminotransferase family protein</fullName>
    </submittedName>
</protein>
<dbReference type="PANTHER" id="PTHR46577">
    <property type="entry name" value="HTH-TYPE TRANSCRIPTIONAL REGULATORY PROTEIN GABR"/>
    <property type="match status" value="1"/>
</dbReference>
<keyword evidence="3" id="KW-0805">Transcription regulation</keyword>
<dbReference type="RefSeq" id="WP_346581745.1">
    <property type="nucleotide sequence ID" value="NZ_JBDJLH010000017.1"/>
</dbReference>
<dbReference type="PROSITE" id="PS50949">
    <property type="entry name" value="HTH_GNTR"/>
    <property type="match status" value="1"/>
</dbReference>
<dbReference type="InterPro" id="IPR015421">
    <property type="entry name" value="PyrdxlP-dep_Trfase_major"/>
</dbReference>
<dbReference type="EMBL" id="JBDJNQ010000008">
    <property type="protein sequence ID" value="MEN5378882.1"/>
    <property type="molecule type" value="Genomic_DNA"/>
</dbReference>
<organism evidence="7 8">
    <name type="scientific">Sphingobacterium kitahiroshimense</name>
    <dbReference type="NCBI Taxonomy" id="470446"/>
    <lineage>
        <taxon>Bacteria</taxon>
        <taxon>Pseudomonadati</taxon>
        <taxon>Bacteroidota</taxon>
        <taxon>Sphingobacteriia</taxon>
        <taxon>Sphingobacteriales</taxon>
        <taxon>Sphingobacteriaceae</taxon>
        <taxon>Sphingobacterium</taxon>
    </lineage>
</organism>
<dbReference type="InterPro" id="IPR004839">
    <property type="entry name" value="Aminotransferase_I/II_large"/>
</dbReference>
<dbReference type="PANTHER" id="PTHR46577:SF1">
    <property type="entry name" value="HTH-TYPE TRANSCRIPTIONAL REGULATORY PROTEIN GABR"/>
    <property type="match status" value="1"/>
</dbReference>
<keyword evidence="4" id="KW-0238">DNA-binding</keyword>
<evidence type="ECO:0000256" key="4">
    <source>
        <dbReference type="ARBA" id="ARBA00023125"/>
    </source>
</evidence>
<dbReference type="GO" id="GO:0008483">
    <property type="term" value="F:transaminase activity"/>
    <property type="evidence" value="ECO:0007669"/>
    <property type="project" value="UniProtKB-KW"/>
</dbReference>
<dbReference type="InterPro" id="IPR036388">
    <property type="entry name" value="WH-like_DNA-bd_sf"/>
</dbReference>